<dbReference type="RefSeq" id="WP_133851523.1">
    <property type="nucleotide sequence ID" value="NZ_SNXZ01000004.1"/>
</dbReference>
<protein>
    <submittedName>
        <fullName evidence="2">Uncharacterized protein</fullName>
    </submittedName>
</protein>
<keyword evidence="1" id="KW-0812">Transmembrane</keyword>
<evidence type="ECO:0000313" key="3">
    <source>
        <dbReference type="Proteomes" id="UP000295444"/>
    </source>
</evidence>
<feature type="transmembrane region" description="Helical" evidence="1">
    <location>
        <begin position="33"/>
        <end position="53"/>
    </location>
</feature>
<gene>
    <name evidence="2" type="ORF">EV186_104112</name>
</gene>
<feature type="transmembrane region" description="Helical" evidence="1">
    <location>
        <begin position="59"/>
        <end position="81"/>
    </location>
</feature>
<dbReference type="EMBL" id="SNXZ01000004">
    <property type="protein sequence ID" value="TDP96132.1"/>
    <property type="molecule type" value="Genomic_DNA"/>
</dbReference>
<keyword evidence="3" id="KW-1185">Reference proteome</keyword>
<accession>A0A4R6S8C7</accession>
<feature type="transmembrane region" description="Helical" evidence="1">
    <location>
        <begin position="204"/>
        <end position="227"/>
    </location>
</feature>
<evidence type="ECO:0000313" key="2">
    <source>
        <dbReference type="EMBL" id="TDP96132.1"/>
    </source>
</evidence>
<sequence>MTTQAPGAALTDPGTATLFGIYRRRVRSARKGLWLWPLIFAVWLVLFVVGTSMHDTTDVALAVAFVAMAAAMTTASAFVLVRVGRWLTEMEVVLANEPWRPVPAQVLTWDRRAVLELAGLGRVQFVRVTTSLLRTIELTGGVDVAGPGPSGWLALRVAGSCWPVPARTVAQMPAAAAKPPPDDGTAEAADPVTASVAATARRRIAMVLIGPALVTAIGIGLIAAGLVTGEPEVLVPVGVCLVALGVVSVAKTMPTARAIMRLPAQLAAAPWTAYPAQLDPWQAPRGYVTATGRLHTPFGDVLAFELPRANYDLLVAISMTGTVHVAGTPKPGLTLPVGVPQRPVLGYVRFRAAGGRR</sequence>
<dbReference type="AlphaFoldDB" id="A0A4R6S8C7"/>
<comment type="caution">
    <text evidence="2">The sequence shown here is derived from an EMBL/GenBank/DDBJ whole genome shotgun (WGS) entry which is preliminary data.</text>
</comment>
<proteinExistence type="predicted"/>
<dbReference type="Proteomes" id="UP000295444">
    <property type="component" value="Unassembled WGS sequence"/>
</dbReference>
<reference evidence="2 3" key="1">
    <citation type="submission" date="2019-03" db="EMBL/GenBank/DDBJ databases">
        <title>Genomic Encyclopedia of Type Strains, Phase IV (KMG-IV): sequencing the most valuable type-strain genomes for metagenomic binning, comparative biology and taxonomic classification.</title>
        <authorList>
            <person name="Goeker M."/>
        </authorList>
    </citation>
    <scope>NUCLEOTIDE SEQUENCE [LARGE SCALE GENOMIC DNA]</scope>
    <source>
        <strain evidence="2 3">DSM 45361</strain>
    </source>
</reference>
<feature type="transmembrane region" description="Helical" evidence="1">
    <location>
        <begin position="233"/>
        <end position="250"/>
    </location>
</feature>
<keyword evidence="1" id="KW-1133">Transmembrane helix</keyword>
<keyword evidence="1" id="KW-0472">Membrane</keyword>
<name>A0A4R6S8C7_LABRH</name>
<evidence type="ECO:0000256" key="1">
    <source>
        <dbReference type="SAM" id="Phobius"/>
    </source>
</evidence>
<organism evidence="2 3">
    <name type="scientific">Labedaea rhizosphaerae</name>
    <dbReference type="NCBI Taxonomy" id="598644"/>
    <lineage>
        <taxon>Bacteria</taxon>
        <taxon>Bacillati</taxon>
        <taxon>Actinomycetota</taxon>
        <taxon>Actinomycetes</taxon>
        <taxon>Pseudonocardiales</taxon>
        <taxon>Pseudonocardiaceae</taxon>
        <taxon>Labedaea</taxon>
    </lineage>
</organism>